<evidence type="ECO:0000256" key="4">
    <source>
        <dbReference type="ARBA" id="ARBA00022741"/>
    </source>
</evidence>
<sequence length="117" mass="13676">MKKDNSLFLNHILQAIEDIEDYIKDTSSQEDFTTDKKTHNAVLRSFQVIGEAANNLDEDFLNIQTDIEWEKVIGMRNFIIHEYFGVDLKIVWDTIKEDLPSFKENIKKLLKDLSPTT</sequence>
<evidence type="ECO:0000256" key="1">
    <source>
        <dbReference type="ARBA" id="ARBA00022553"/>
    </source>
</evidence>
<keyword evidence="1" id="KW-0597">Phosphoprotein</keyword>
<keyword evidence="5" id="KW-0378">Hydrolase</keyword>
<proteinExistence type="inferred from homology"/>
<accession>A0A0G0B7H4</accession>
<dbReference type="Proteomes" id="UP000034127">
    <property type="component" value="Unassembled WGS sequence"/>
</dbReference>
<protein>
    <recommendedName>
        <fullName evidence="9">Nucleotidyltransferase</fullName>
    </recommendedName>
</protein>
<dbReference type="InterPro" id="IPR037038">
    <property type="entry name" value="HepT-like_sf"/>
</dbReference>
<dbReference type="GO" id="GO:0000166">
    <property type="term" value="F:nucleotide binding"/>
    <property type="evidence" value="ECO:0007669"/>
    <property type="project" value="UniProtKB-KW"/>
</dbReference>
<comment type="similarity">
    <text evidence="6">Belongs to the HepT RNase toxin family.</text>
</comment>
<dbReference type="InterPro" id="IPR051813">
    <property type="entry name" value="HepT_RNase_toxin"/>
</dbReference>
<comment type="caution">
    <text evidence="7">The sequence shown here is derived from an EMBL/GenBank/DDBJ whole genome shotgun (WGS) entry which is preliminary data.</text>
</comment>
<dbReference type="GO" id="GO:0004540">
    <property type="term" value="F:RNA nuclease activity"/>
    <property type="evidence" value="ECO:0007669"/>
    <property type="project" value="InterPro"/>
</dbReference>
<dbReference type="GO" id="GO:0016787">
    <property type="term" value="F:hydrolase activity"/>
    <property type="evidence" value="ECO:0007669"/>
    <property type="project" value="UniProtKB-KW"/>
</dbReference>
<dbReference type="GO" id="GO:0110001">
    <property type="term" value="C:toxin-antitoxin complex"/>
    <property type="evidence" value="ECO:0007669"/>
    <property type="project" value="InterPro"/>
</dbReference>
<dbReference type="PANTHER" id="PTHR34139">
    <property type="entry name" value="UPF0331 PROTEIN MJ0127"/>
    <property type="match status" value="1"/>
</dbReference>
<dbReference type="AlphaFoldDB" id="A0A0G0B7H4"/>
<gene>
    <name evidence="7" type="ORF">UR63_C0058G0001</name>
</gene>
<evidence type="ECO:0000256" key="3">
    <source>
        <dbReference type="ARBA" id="ARBA00022722"/>
    </source>
</evidence>
<reference evidence="7 8" key="1">
    <citation type="journal article" date="2015" name="Nature">
        <title>rRNA introns, odd ribosomes, and small enigmatic genomes across a large radiation of phyla.</title>
        <authorList>
            <person name="Brown C.T."/>
            <person name="Hug L.A."/>
            <person name="Thomas B.C."/>
            <person name="Sharon I."/>
            <person name="Castelle C.J."/>
            <person name="Singh A."/>
            <person name="Wilkins M.J."/>
            <person name="Williams K.H."/>
            <person name="Banfield J.F."/>
        </authorList>
    </citation>
    <scope>NUCLEOTIDE SEQUENCE [LARGE SCALE GENOMIC DNA]</scope>
</reference>
<evidence type="ECO:0008006" key="9">
    <source>
        <dbReference type="Google" id="ProtNLM"/>
    </source>
</evidence>
<dbReference type="Pfam" id="PF01934">
    <property type="entry name" value="HepT-like"/>
    <property type="match status" value="1"/>
</dbReference>
<keyword evidence="3" id="KW-0540">Nuclease</keyword>
<dbReference type="InterPro" id="IPR008201">
    <property type="entry name" value="HepT-like"/>
</dbReference>
<keyword evidence="4" id="KW-0547">Nucleotide-binding</keyword>
<organism evidence="7 8">
    <name type="scientific">Candidatus Roizmanbacteria bacterium GW2011_GWC2_35_12</name>
    <dbReference type="NCBI Taxonomy" id="1618485"/>
    <lineage>
        <taxon>Bacteria</taxon>
        <taxon>Candidatus Roizmaniibacteriota</taxon>
    </lineage>
</organism>
<evidence type="ECO:0000313" key="8">
    <source>
        <dbReference type="Proteomes" id="UP000034127"/>
    </source>
</evidence>
<dbReference type="PANTHER" id="PTHR34139:SF1">
    <property type="entry name" value="RNASE MJ1380-RELATED"/>
    <property type="match status" value="1"/>
</dbReference>
<dbReference type="PATRIC" id="fig|1618485.3.peg.1121"/>
<evidence type="ECO:0000256" key="2">
    <source>
        <dbReference type="ARBA" id="ARBA00022649"/>
    </source>
</evidence>
<keyword evidence="2" id="KW-1277">Toxin-antitoxin system</keyword>
<dbReference type="EMBL" id="LBPX01000058">
    <property type="protein sequence ID" value="KKP65304.1"/>
    <property type="molecule type" value="Genomic_DNA"/>
</dbReference>
<evidence type="ECO:0000256" key="6">
    <source>
        <dbReference type="ARBA" id="ARBA00024207"/>
    </source>
</evidence>
<evidence type="ECO:0000256" key="5">
    <source>
        <dbReference type="ARBA" id="ARBA00022801"/>
    </source>
</evidence>
<name>A0A0G0B7H4_9BACT</name>
<dbReference type="Gene3D" id="1.20.120.580">
    <property type="entry name" value="bsu32300-like"/>
    <property type="match status" value="1"/>
</dbReference>
<evidence type="ECO:0000313" key="7">
    <source>
        <dbReference type="EMBL" id="KKP65304.1"/>
    </source>
</evidence>